<proteinExistence type="predicted"/>
<accession>J9GU36</accession>
<sequence>MIRYYGFYARPILEAKLVPLVPVSQHPIRRACVRWRLACKLAFHTDPLSCPCCGHTLSLLYIKQKKTTLNDLFRKVMRFT</sequence>
<evidence type="ECO:0000313" key="1">
    <source>
        <dbReference type="EMBL" id="EJX03925.1"/>
    </source>
</evidence>
<dbReference type="EMBL" id="AMCI01001987">
    <property type="protein sequence ID" value="EJX03925.1"/>
    <property type="molecule type" value="Genomic_DNA"/>
</dbReference>
<name>J9GU36_9ZZZZ</name>
<comment type="caution">
    <text evidence="1">The sequence shown here is derived from an EMBL/GenBank/DDBJ whole genome shotgun (WGS) entry which is preliminary data.</text>
</comment>
<reference evidence="1" key="1">
    <citation type="journal article" date="2012" name="PLoS ONE">
        <title>Gene sets for utilization of primary and secondary nutrition supplies in the distal gut of endangered iberian lynx.</title>
        <authorList>
            <person name="Alcaide M."/>
            <person name="Messina E."/>
            <person name="Richter M."/>
            <person name="Bargiela R."/>
            <person name="Peplies J."/>
            <person name="Huws S.A."/>
            <person name="Newbold C.J."/>
            <person name="Golyshin P.N."/>
            <person name="Simon M.A."/>
            <person name="Lopez G."/>
            <person name="Yakimov M.M."/>
            <person name="Ferrer M."/>
        </authorList>
    </citation>
    <scope>NUCLEOTIDE SEQUENCE</scope>
</reference>
<dbReference type="AlphaFoldDB" id="J9GU36"/>
<organism evidence="1">
    <name type="scientific">gut metagenome</name>
    <dbReference type="NCBI Taxonomy" id="749906"/>
    <lineage>
        <taxon>unclassified sequences</taxon>
        <taxon>metagenomes</taxon>
        <taxon>organismal metagenomes</taxon>
    </lineage>
</organism>
<protein>
    <submittedName>
        <fullName evidence="1">Uncharacterized protein</fullName>
    </submittedName>
</protein>
<gene>
    <name evidence="1" type="ORF">EVA_07967</name>
</gene>